<proteinExistence type="predicted"/>
<protein>
    <submittedName>
        <fullName evidence="1">Uncharacterized protein</fullName>
    </submittedName>
</protein>
<dbReference type="EMBL" id="KD117683">
    <property type="protein sequence ID" value="EMS59727.1"/>
    <property type="molecule type" value="Genomic_DNA"/>
</dbReference>
<reference evidence="1" key="1">
    <citation type="journal article" date="2013" name="Nature">
        <title>Draft genome of the wheat A-genome progenitor Triticum urartu.</title>
        <authorList>
            <person name="Ling H.Q."/>
            <person name="Zhao S."/>
            <person name="Liu D."/>
            <person name="Wang J."/>
            <person name="Sun H."/>
            <person name="Zhang C."/>
            <person name="Fan H."/>
            <person name="Li D."/>
            <person name="Dong L."/>
            <person name="Tao Y."/>
            <person name="Gao C."/>
            <person name="Wu H."/>
            <person name="Li Y."/>
            <person name="Cui Y."/>
            <person name="Guo X."/>
            <person name="Zheng S."/>
            <person name="Wang B."/>
            <person name="Yu K."/>
            <person name="Liang Q."/>
            <person name="Yang W."/>
            <person name="Lou X."/>
            <person name="Chen J."/>
            <person name="Feng M."/>
            <person name="Jian J."/>
            <person name="Zhang X."/>
            <person name="Luo G."/>
            <person name="Jiang Y."/>
            <person name="Liu J."/>
            <person name="Wang Z."/>
            <person name="Sha Y."/>
            <person name="Zhang B."/>
            <person name="Wu H."/>
            <person name="Tang D."/>
            <person name="Shen Q."/>
            <person name="Xue P."/>
            <person name="Zou S."/>
            <person name="Wang X."/>
            <person name="Liu X."/>
            <person name="Wang F."/>
            <person name="Yang Y."/>
            <person name="An X."/>
            <person name="Dong Z."/>
            <person name="Zhang K."/>
            <person name="Zhang X."/>
            <person name="Luo M.C."/>
            <person name="Dvorak J."/>
            <person name="Tong Y."/>
            <person name="Wang J."/>
            <person name="Yang H."/>
            <person name="Li Z."/>
            <person name="Wang D."/>
            <person name="Zhang A."/>
            <person name="Wang J."/>
        </authorList>
    </citation>
    <scope>NUCLEOTIDE SEQUENCE</scope>
</reference>
<dbReference type="AlphaFoldDB" id="M7ZI20"/>
<gene>
    <name evidence="1" type="ORF">TRIUR3_14489</name>
</gene>
<name>M7ZI20_TRIUA</name>
<sequence>MDRLMRSLKHRVSTGNCQYPAVRDAITDHDAIADHNKKHNPTGQASLPQTSTDRLKITSVCGLALMMKIYREVAVALSGATDDDDDACDSSADVFLLCSYVFRVGGKSCDTSSLVWYIYTRTTLSFRSIHSTTTHKSSDPGQLAKPPLQCSANPTKRMCFEFGSCFGGGRRDDYGGELSNRNQAGGHRRGRRGNNSRNDYYAGADQKAAYHNRPPTAVDEAGHKAYHDGAGYAAYTQHKADVGTSKLPGDPAWPGTTRSATMATRGASKKQELLPWITTTTQPPPLPLSADFDQSS</sequence>
<organism evidence="1">
    <name type="scientific">Triticum urartu</name>
    <name type="common">Red wild einkorn</name>
    <name type="synonym">Crithodium urartu</name>
    <dbReference type="NCBI Taxonomy" id="4572"/>
    <lineage>
        <taxon>Eukaryota</taxon>
        <taxon>Viridiplantae</taxon>
        <taxon>Streptophyta</taxon>
        <taxon>Embryophyta</taxon>
        <taxon>Tracheophyta</taxon>
        <taxon>Spermatophyta</taxon>
        <taxon>Magnoliopsida</taxon>
        <taxon>Liliopsida</taxon>
        <taxon>Poales</taxon>
        <taxon>Poaceae</taxon>
        <taxon>BOP clade</taxon>
        <taxon>Pooideae</taxon>
        <taxon>Triticodae</taxon>
        <taxon>Triticeae</taxon>
        <taxon>Triticinae</taxon>
        <taxon>Triticum</taxon>
    </lineage>
</organism>
<accession>M7ZI20</accession>
<evidence type="ECO:0000313" key="1">
    <source>
        <dbReference type="EMBL" id="EMS59727.1"/>
    </source>
</evidence>